<reference evidence="1 2" key="1">
    <citation type="journal article" date="2013" name="Genome Biol.">
        <title>Comparative genomics of the core and accessory genomes of 48 Sinorhizobium strains comprising five genospecies.</title>
        <authorList>
            <person name="Sugawara M."/>
            <person name="Epstein B."/>
            <person name="Badgley B.D."/>
            <person name="Unno T."/>
            <person name="Xu L."/>
            <person name="Reese J."/>
            <person name="Gyaneshwar P."/>
            <person name="Denny R."/>
            <person name="Mudge J."/>
            <person name="Bharti A.K."/>
            <person name="Farmer A.D."/>
            <person name="May G.D."/>
            <person name="Woodward J.E."/>
            <person name="Medigue C."/>
            <person name="Vallenet D."/>
            <person name="Lajus A."/>
            <person name="Rouy Z."/>
            <person name="Martinez-Vaz B."/>
            <person name="Tiffin P."/>
            <person name="Young N.D."/>
            <person name="Sadowsky M.J."/>
        </authorList>
    </citation>
    <scope>NUCLEOTIDE SEQUENCE [LARGE SCALE GENOMIC DNA]</scope>
    <source>
        <strain evidence="1 2">N6B1</strain>
    </source>
</reference>
<gene>
    <name evidence="1" type="ORF">GHK53_11170</name>
</gene>
<proteinExistence type="predicted"/>
<name>A0A220MWE1_RHIML</name>
<organism evidence="1 2">
    <name type="scientific">Rhizobium meliloti</name>
    <name type="common">Ensifer meliloti</name>
    <name type="synonym">Sinorhizobium meliloti</name>
    <dbReference type="NCBI Taxonomy" id="382"/>
    <lineage>
        <taxon>Bacteria</taxon>
        <taxon>Pseudomonadati</taxon>
        <taxon>Pseudomonadota</taxon>
        <taxon>Alphaproteobacteria</taxon>
        <taxon>Hyphomicrobiales</taxon>
        <taxon>Rhizobiaceae</taxon>
        <taxon>Sinorhizobium/Ensifer group</taxon>
        <taxon>Sinorhizobium</taxon>
    </lineage>
</organism>
<dbReference type="AlphaFoldDB" id="A0A220MWE1"/>
<dbReference type="EMBL" id="WISR01000109">
    <property type="protein sequence ID" value="MQW33350.1"/>
    <property type="molecule type" value="Genomic_DNA"/>
</dbReference>
<comment type="caution">
    <text evidence="1">The sequence shown here is derived from an EMBL/GenBank/DDBJ whole genome shotgun (WGS) entry which is preliminary data.</text>
</comment>
<protein>
    <submittedName>
        <fullName evidence="1">Uncharacterized protein</fullName>
    </submittedName>
</protein>
<dbReference type="Proteomes" id="UP000429484">
    <property type="component" value="Unassembled WGS sequence"/>
</dbReference>
<evidence type="ECO:0000313" key="2">
    <source>
        <dbReference type="Proteomes" id="UP000429484"/>
    </source>
</evidence>
<accession>A0A220MWE1</accession>
<dbReference type="RefSeq" id="WP_010969389.1">
    <property type="nucleotide sequence ID" value="NZ_CP021793.1"/>
</dbReference>
<sequence>MKRNVRAMRLLALAAILIAVLLLFLLVSGFADVPCQDGTWDPNRYTCVHTGVTS</sequence>
<evidence type="ECO:0000313" key="1">
    <source>
        <dbReference type="EMBL" id="MQW33350.1"/>
    </source>
</evidence>